<reference evidence="3" key="2">
    <citation type="submission" date="2023-06" db="EMBL/GenBank/DDBJ databases">
        <authorList>
            <person name="Ma L."/>
            <person name="Liu K.-W."/>
            <person name="Li Z."/>
            <person name="Hsiao Y.-Y."/>
            <person name="Qi Y."/>
            <person name="Fu T."/>
            <person name="Tang G."/>
            <person name="Zhang D."/>
            <person name="Sun W.-H."/>
            <person name="Liu D.-K."/>
            <person name="Li Y."/>
            <person name="Chen G.-Z."/>
            <person name="Liu X.-D."/>
            <person name="Liao X.-Y."/>
            <person name="Jiang Y.-T."/>
            <person name="Yu X."/>
            <person name="Hao Y."/>
            <person name="Huang J."/>
            <person name="Zhao X.-W."/>
            <person name="Ke S."/>
            <person name="Chen Y.-Y."/>
            <person name="Wu W.-L."/>
            <person name="Hsu J.-L."/>
            <person name="Lin Y.-F."/>
            <person name="Huang M.-D."/>
            <person name="Li C.-Y."/>
            <person name="Huang L."/>
            <person name="Wang Z.-W."/>
            <person name="Zhao X."/>
            <person name="Zhong W.-Y."/>
            <person name="Peng D.-H."/>
            <person name="Ahmad S."/>
            <person name="Lan S."/>
            <person name="Zhang J.-S."/>
            <person name="Tsai W.-C."/>
            <person name="Van De Peer Y."/>
            <person name="Liu Z.-J."/>
        </authorList>
    </citation>
    <scope>NUCLEOTIDE SEQUENCE</scope>
    <source>
        <strain evidence="3">SCP</strain>
        <tissue evidence="3">Leaves</tissue>
    </source>
</reference>
<name>A0AAV9BKH7_ACOGR</name>
<evidence type="ECO:0000313" key="3">
    <source>
        <dbReference type="EMBL" id="KAK1277333.1"/>
    </source>
</evidence>
<evidence type="ECO:0000313" key="4">
    <source>
        <dbReference type="Proteomes" id="UP001179952"/>
    </source>
</evidence>
<dbReference type="AlphaFoldDB" id="A0AAV9BKH7"/>
<dbReference type="InterPro" id="IPR006652">
    <property type="entry name" value="Kelch_1"/>
</dbReference>
<dbReference type="PANTHER" id="PTHR46344:SF28">
    <property type="entry name" value="F-BOX DOMAIN-CONTAINING PROTEIN"/>
    <property type="match status" value="1"/>
</dbReference>
<proteinExistence type="predicted"/>
<dbReference type="Proteomes" id="UP001179952">
    <property type="component" value="Unassembled WGS sequence"/>
</dbReference>
<accession>A0AAV9BKH7</accession>
<dbReference type="EMBL" id="JAUJYN010000002">
    <property type="protein sequence ID" value="KAK1277333.1"/>
    <property type="molecule type" value="Genomic_DNA"/>
</dbReference>
<organism evidence="3 4">
    <name type="scientific">Acorus gramineus</name>
    <name type="common">Dwarf sweet flag</name>
    <dbReference type="NCBI Taxonomy" id="55184"/>
    <lineage>
        <taxon>Eukaryota</taxon>
        <taxon>Viridiplantae</taxon>
        <taxon>Streptophyta</taxon>
        <taxon>Embryophyta</taxon>
        <taxon>Tracheophyta</taxon>
        <taxon>Spermatophyta</taxon>
        <taxon>Magnoliopsida</taxon>
        <taxon>Liliopsida</taxon>
        <taxon>Acoraceae</taxon>
        <taxon>Acorus</taxon>
    </lineage>
</organism>
<dbReference type="InterPro" id="IPR015915">
    <property type="entry name" value="Kelch-typ_b-propeller"/>
</dbReference>
<reference evidence="3" key="1">
    <citation type="journal article" date="2023" name="Nat. Commun.">
        <title>Diploid and tetraploid genomes of Acorus and the evolution of monocots.</title>
        <authorList>
            <person name="Ma L."/>
            <person name="Liu K.W."/>
            <person name="Li Z."/>
            <person name="Hsiao Y.Y."/>
            <person name="Qi Y."/>
            <person name="Fu T."/>
            <person name="Tang G.D."/>
            <person name="Zhang D."/>
            <person name="Sun W.H."/>
            <person name="Liu D.K."/>
            <person name="Li Y."/>
            <person name="Chen G.Z."/>
            <person name="Liu X.D."/>
            <person name="Liao X.Y."/>
            <person name="Jiang Y.T."/>
            <person name="Yu X."/>
            <person name="Hao Y."/>
            <person name="Huang J."/>
            <person name="Zhao X.W."/>
            <person name="Ke S."/>
            <person name="Chen Y.Y."/>
            <person name="Wu W.L."/>
            <person name="Hsu J.L."/>
            <person name="Lin Y.F."/>
            <person name="Huang M.D."/>
            <person name="Li C.Y."/>
            <person name="Huang L."/>
            <person name="Wang Z.W."/>
            <person name="Zhao X."/>
            <person name="Zhong W.Y."/>
            <person name="Peng D.H."/>
            <person name="Ahmad S."/>
            <person name="Lan S."/>
            <person name="Zhang J.S."/>
            <person name="Tsai W.C."/>
            <person name="Van de Peer Y."/>
            <person name="Liu Z.J."/>
        </authorList>
    </citation>
    <scope>NUCLEOTIDE SEQUENCE</scope>
    <source>
        <strain evidence="3">SCP</strain>
    </source>
</reference>
<dbReference type="Pfam" id="PF01344">
    <property type="entry name" value="Kelch_1"/>
    <property type="match status" value="2"/>
</dbReference>
<dbReference type="Gene3D" id="2.120.10.80">
    <property type="entry name" value="Kelch-type beta propeller"/>
    <property type="match status" value="1"/>
</dbReference>
<keyword evidence="2" id="KW-0677">Repeat</keyword>
<dbReference type="SUPFAM" id="SSF117281">
    <property type="entry name" value="Kelch motif"/>
    <property type="match status" value="1"/>
</dbReference>
<sequence>MRSSEYSHIKAINGWSGDWFFAFTNKQYVVEWNAYDPEANNWHHLPSIPTAEPHGHHHGFSCVCVCNKFFVMGGFHETFQGPLFPENKSCETTDVWMFDPFKKQWSRRASMKMPRSWFSCVVMSGKVYVAGGFNCSKRGGVTNAEVYDPVEDRSVSK</sequence>
<gene>
    <name evidence="3" type="ORF">QJS04_geneDACA015756</name>
</gene>
<dbReference type="PANTHER" id="PTHR46344">
    <property type="entry name" value="OS02G0202900 PROTEIN"/>
    <property type="match status" value="1"/>
</dbReference>
<evidence type="ECO:0000256" key="2">
    <source>
        <dbReference type="ARBA" id="ARBA00022737"/>
    </source>
</evidence>
<comment type="caution">
    <text evidence="3">The sequence shown here is derived from an EMBL/GenBank/DDBJ whole genome shotgun (WGS) entry which is preliminary data.</text>
</comment>
<protein>
    <submittedName>
        <fullName evidence="3">Uncharacterized protein</fullName>
    </submittedName>
</protein>
<keyword evidence="4" id="KW-1185">Reference proteome</keyword>
<keyword evidence="1" id="KW-0880">Kelch repeat</keyword>
<dbReference type="SMART" id="SM00612">
    <property type="entry name" value="Kelch"/>
    <property type="match status" value="1"/>
</dbReference>
<evidence type="ECO:0000256" key="1">
    <source>
        <dbReference type="ARBA" id="ARBA00022441"/>
    </source>
</evidence>